<proteinExistence type="inferred from homology"/>
<reference evidence="4" key="1">
    <citation type="submission" date="2020-12" db="EMBL/GenBank/DDBJ databases">
        <title>Metabolic potential, ecology and presence of endohyphal bacteria is reflected in genomic diversity of Mucoromycotina.</title>
        <authorList>
            <person name="Muszewska A."/>
            <person name="Okrasinska A."/>
            <person name="Steczkiewicz K."/>
            <person name="Drgas O."/>
            <person name="Orlowska M."/>
            <person name="Perlinska-Lenart U."/>
            <person name="Aleksandrzak-Piekarczyk T."/>
            <person name="Szatraj K."/>
            <person name="Zielenkiewicz U."/>
            <person name="Pilsyk S."/>
            <person name="Malc E."/>
            <person name="Mieczkowski P."/>
            <person name="Kruszewska J.S."/>
            <person name="Biernat P."/>
            <person name="Pawlowska J."/>
        </authorList>
    </citation>
    <scope>NUCLEOTIDE SEQUENCE</scope>
    <source>
        <strain evidence="4">WA0000051536</strain>
    </source>
</reference>
<dbReference type="GO" id="GO:0005737">
    <property type="term" value="C:cytoplasm"/>
    <property type="evidence" value="ECO:0007669"/>
    <property type="project" value="TreeGrafter"/>
</dbReference>
<dbReference type="AlphaFoldDB" id="A0A8H7U784"/>
<name>A0A8H7U784_9FUNG</name>
<dbReference type="InterPro" id="IPR006993">
    <property type="entry name" value="Glut_rich_SH3-bd"/>
</dbReference>
<organism evidence="4 5">
    <name type="scientific">Umbelopsis vinacea</name>
    <dbReference type="NCBI Taxonomy" id="44442"/>
    <lineage>
        <taxon>Eukaryota</taxon>
        <taxon>Fungi</taxon>
        <taxon>Fungi incertae sedis</taxon>
        <taxon>Mucoromycota</taxon>
        <taxon>Mucoromycotina</taxon>
        <taxon>Umbelopsidomycetes</taxon>
        <taxon>Umbelopsidales</taxon>
        <taxon>Umbelopsidaceae</taxon>
        <taxon>Umbelopsis</taxon>
    </lineage>
</organism>
<dbReference type="SUPFAM" id="SSF52833">
    <property type="entry name" value="Thioredoxin-like"/>
    <property type="match status" value="1"/>
</dbReference>
<keyword evidence="5" id="KW-1185">Reference proteome</keyword>
<evidence type="ECO:0000313" key="5">
    <source>
        <dbReference type="Proteomes" id="UP000612746"/>
    </source>
</evidence>
<feature type="compositionally biased region" description="Basic and acidic residues" evidence="3">
    <location>
        <begin position="417"/>
        <end position="427"/>
    </location>
</feature>
<evidence type="ECO:0008006" key="6">
    <source>
        <dbReference type="Google" id="ProtNLM"/>
    </source>
</evidence>
<evidence type="ECO:0000256" key="3">
    <source>
        <dbReference type="SAM" id="MobiDB-lite"/>
    </source>
</evidence>
<dbReference type="EMBL" id="JAEPRA010000019">
    <property type="protein sequence ID" value="KAG2173466.1"/>
    <property type="molecule type" value="Genomic_DNA"/>
</dbReference>
<comment type="caution">
    <text evidence="4">The sequence shown here is derived from an EMBL/GenBank/DDBJ whole genome shotgun (WGS) entry which is preliminary data.</text>
</comment>
<feature type="coiled-coil region" evidence="2">
    <location>
        <begin position="16"/>
        <end position="114"/>
    </location>
</feature>
<accession>A0A8H7U784</accession>
<keyword evidence="2" id="KW-0175">Coiled coil</keyword>
<dbReference type="PANTHER" id="PTHR12232:SF0">
    <property type="entry name" value="THIOREDOXIN DOMAIN-CONTAINING PROTEIN"/>
    <property type="match status" value="1"/>
</dbReference>
<dbReference type="Pfam" id="PF04908">
    <property type="entry name" value="SH3BGR"/>
    <property type="match status" value="1"/>
</dbReference>
<feature type="coiled-coil region" evidence="2">
    <location>
        <begin position="139"/>
        <end position="202"/>
    </location>
</feature>
<dbReference type="OrthoDB" id="9932926at2759"/>
<dbReference type="Gene3D" id="3.40.30.10">
    <property type="entry name" value="Glutaredoxin"/>
    <property type="match status" value="1"/>
</dbReference>
<evidence type="ECO:0000256" key="2">
    <source>
        <dbReference type="SAM" id="Coils"/>
    </source>
</evidence>
<dbReference type="InterPro" id="IPR036249">
    <property type="entry name" value="Thioredoxin-like_sf"/>
</dbReference>
<feature type="region of interest" description="Disordered" evidence="3">
    <location>
        <begin position="394"/>
        <end position="428"/>
    </location>
</feature>
<feature type="coiled-coil region" evidence="2">
    <location>
        <begin position="290"/>
        <end position="321"/>
    </location>
</feature>
<protein>
    <recommendedName>
        <fullName evidence="6">Glutaredoxin domain-containing protein</fullName>
    </recommendedName>
</protein>
<comment type="similarity">
    <text evidence="1">Belongs to the SH3BGR family.</text>
</comment>
<dbReference type="Proteomes" id="UP000612746">
    <property type="component" value="Unassembled WGS sequence"/>
</dbReference>
<dbReference type="PROSITE" id="PS51354">
    <property type="entry name" value="GLUTAREDOXIN_2"/>
    <property type="match status" value="1"/>
</dbReference>
<evidence type="ECO:0000256" key="1">
    <source>
        <dbReference type="ARBA" id="ARBA00007764"/>
    </source>
</evidence>
<dbReference type="InterPro" id="IPR051033">
    <property type="entry name" value="SH3BGR"/>
</dbReference>
<sequence>MPCLGARKKSKTAGGNAKNKVNAAQLQQDLDRLKSKNDRNINIIAAQTEELDRLRQQISEQSNNTNTSNNENLVVLRLRNRQTLEALLEKEKLLQQRDNELEVLREVLEEERKAQQIESMDIVVRPVEQRDDEQFVKKELELSERERQLEDDIRKWELERAEVVKPALEEVEEQLRELKLKNNEILARLSDRERELERLQVQPKTRRHSIMNDDQAKKFHRLTMDVESDKFALQKIQELAADLKAQKFSHQALLDSHAETIAEKDKLLQEQHDILSKLQQSHDSATSKLLREQKQSLSQLEEYHKREMEKLQSKLTDAEKRTVDVVDSEVEKVLHEFELAEHSHTMKVEELERSHKNQISMMARDQKQQLRVLKSRQHDETKRISWRPSSGIDQGIVTLRSTGGPGGSCRRVPTMIDEPRSPDLTPRDKKKVQVYVSSICSNLTIKQRQEHIGHVLSTNNIKFEVIDVAASQPALQYMKRQNNGGSTRGRAKELPQVFVGGQYRGQYQDLINAVDQDDLKEFLQCVEKGDDINMTI</sequence>
<dbReference type="PANTHER" id="PTHR12232">
    <property type="entry name" value="SH3 DOMAIN-BINDING GLUTAMIC ACID-RICH-LIKE PROTEIN"/>
    <property type="match status" value="1"/>
</dbReference>
<evidence type="ECO:0000313" key="4">
    <source>
        <dbReference type="EMBL" id="KAG2173466.1"/>
    </source>
</evidence>
<gene>
    <name evidence="4" type="ORF">INT44_008818</name>
</gene>